<name>A0ABT4S080_9FLAO</name>
<evidence type="ECO:0000313" key="1">
    <source>
        <dbReference type="EMBL" id="MDA0177298.1"/>
    </source>
</evidence>
<reference evidence="1" key="1">
    <citation type="submission" date="2022-11" db="EMBL/GenBank/DDBJ databases">
        <title>Refractory cell wall polysaccharides provide important carbon source for microbial heterotrophs in the hadal ocean.</title>
        <authorList>
            <person name="Zhu X."/>
        </authorList>
    </citation>
    <scope>NUCLEOTIDE SEQUENCE</scope>
    <source>
        <strain evidence="1">MTRN7</strain>
    </source>
</reference>
<comment type="caution">
    <text evidence="1">The sequence shown here is derived from an EMBL/GenBank/DDBJ whole genome shotgun (WGS) entry which is preliminary data.</text>
</comment>
<proteinExistence type="predicted"/>
<dbReference type="Proteomes" id="UP001149142">
    <property type="component" value="Unassembled WGS sequence"/>
</dbReference>
<dbReference type="EMBL" id="JAPFGC010000002">
    <property type="protein sequence ID" value="MDA0177298.1"/>
    <property type="molecule type" value="Genomic_DNA"/>
</dbReference>
<protein>
    <submittedName>
        <fullName evidence="1">Uncharacterized protein</fullName>
    </submittedName>
</protein>
<gene>
    <name evidence="1" type="ORF">OOZ35_07340</name>
</gene>
<sequence length="52" mass="5815">MRSIIKTFILLSLLSAVIFNAKSIRLKISESYDNVVTALIGYNATDITYLGY</sequence>
<accession>A0ABT4S080</accession>
<evidence type="ECO:0000313" key="2">
    <source>
        <dbReference type="Proteomes" id="UP001149142"/>
    </source>
</evidence>
<keyword evidence="2" id="KW-1185">Reference proteome</keyword>
<organism evidence="1 2">
    <name type="scientific">Mesoflavibacter profundi</name>
    <dbReference type="NCBI Taxonomy" id="2708110"/>
    <lineage>
        <taxon>Bacteria</taxon>
        <taxon>Pseudomonadati</taxon>
        <taxon>Bacteroidota</taxon>
        <taxon>Flavobacteriia</taxon>
        <taxon>Flavobacteriales</taxon>
        <taxon>Flavobacteriaceae</taxon>
        <taxon>Mesoflavibacter</taxon>
    </lineage>
</organism>
<dbReference type="RefSeq" id="WP_270005393.1">
    <property type="nucleotide sequence ID" value="NZ_JAPFGC010000002.1"/>
</dbReference>